<sequence>MEDESSDYSQSEEDIGEWYDGDGICPSRHAFDACCRASFDTWNDAASKLPPDRPSYFYLNDFLEMVQNVPQFFHSPPKHVDITGERRSPLVLRSSLELETTSHPTCEQHQKTIDYFQCLGFPSPGTYESTTTSQLSSAGLPEHQGYFTSIVLAWSYVFCCRWVEILECAGMKSQLLHADGEQLQNCFWDLVIHSRWSAQVTRGKATFYAPWMISNRHSNPAQSDGWVQISPNSSLAFDILLDFCTSNGLEEELLLGFGAILMLTSRNAPSLKLHPPTMIFLPAKQPEHNSTFRQLWESLDKCMSLSATQDALDSLLCSAFFDPRVPCNLIGAASLGVKKALLMHDGDNFEKLLHAVAYRRPHLTLLWHAVAYSHLAMPILNLVLSGLPPICLTAAFWTDTHQSFLQIPYYPDGSMDISIPRAYEFSLSYFCRPEVRAPWTPAPPFGSTTIENLGLEIRSHYCHRHIPLSWKCYWNQRGGERLPAGPQHQLKAAGKVNLQCFETGSKWDLEEIKPDAKRDADEQSWGATSRLFNWHRFNEDGLWLQDGTMDAEQIRQLQQHPWIVDPFDDGGRFSKVAEAKPPEVCRESILEWVAKVEP</sequence>
<proteinExistence type="predicted"/>
<protein>
    <submittedName>
        <fullName evidence="1">Uncharacterized protein</fullName>
    </submittedName>
</protein>
<dbReference type="AlphaFoldDB" id="A0A0J6I5B8"/>
<name>A0A0J6I5B8_COCPO</name>
<reference evidence="2" key="3">
    <citation type="journal article" date="2010" name="Genome Res.">
        <title>Population genomic sequencing of Coccidioides fungi reveals recent hybridization and transposon control.</title>
        <authorList>
            <person name="Neafsey D.E."/>
            <person name="Barker B.M."/>
            <person name="Sharpton T.J."/>
            <person name="Stajich J.E."/>
            <person name="Park D.J."/>
            <person name="Whiston E."/>
            <person name="Hung C.-Y."/>
            <person name="McMahan C."/>
            <person name="White J."/>
            <person name="Sykes S."/>
            <person name="Heiman D."/>
            <person name="Young S."/>
            <person name="Zeng Q."/>
            <person name="Abouelleil A."/>
            <person name="Aftuck L."/>
            <person name="Bessette D."/>
            <person name="Brown A."/>
            <person name="FitzGerald M."/>
            <person name="Lui A."/>
            <person name="Macdonald J.P."/>
            <person name="Priest M."/>
            <person name="Orbach M.J."/>
            <person name="Galgiani J.N."/>
            <person name="Kirkland T.N."/>
            <person name="Cole G.T."/>
            <person name="Birren B.W."/>
            <person name="Henn M.R."/>
            <person name="Taylor J.W."/>
            <person name="Rounsley S.D."/>
        </authorList>
    </citation>
    <scope>NUCLEOTIDE SEQUENCE [LARGE SCALE GENOMIC DNA]</scope>
    <source>
        <strain evidence="2">RMSCC 3488</strain>
    </source>
</reference>
<dbReference type="EMBL" id="DS268110">
    <property type="protein sequence ID" value="KMM66582.1"/>
    <property type="molecule type" value="Genomic_DNA"/>
</dbReference>
<dbReference type="VEuPathDB" id="FungiDB:CPAG_02920"/>
<organism evidence="1 2">
    <name type="scientific">Coccidioides posadasii RMSCC 3488</name>
    <dbReference type="NCBI Taxonomy" id="454284"/>
    <lineage>
        <taxon>Eukaryota</taxon>
        <taxon>Fungi</taxon>
        <taxon>Dikarya</taxon>
        <taxon>Ascomycota</taxon>
        <taxon>Pezizomycotina</taxon>
        <taxon>Eurotiomycetes</taxon>
        <taxon>Eurotiomycetidae</taxon>
        <taxon>Onygenales</taxon>
        <taxon>Onygenaceae</taxon>
        <taxon>Coccidioides</taxon>
    </lineage>
</organism>
<gene>
    <name evidence="1" type="ORF">CPAG_02920</name>
</gene>
<reference evidence="1 2" key="1">
    <citation type="submission" date="2007-06" db="EMBL/GenBank/DDBJ databases">
        <title>The Genome Sequence of Coccidioides posadasii RMSCC_3488.</title>
        <authorList>
            <consortium name="Coccidioides Genome Resources Consortium"/>
            <consortium name="The Broad Institute Genome Sequencing Platform"/>
            <person name="Henn M.R."/>
            <person name="Sykes S."/>
            <person name="Young S."/>
            <person name="Jaffe D."/>
            <person name="Berlin A."/>
            <person name="Alvarez P."/>
            <person name="Butler J."/>
            <person name="Gnerre S."/>
            <person name="Grabherr M."/>
            <person name="Mauceli E."/>
            <person name="Brockman W."/>
            <person name="Kodira C."/>
            <person name="Alvarado L."/>
            <person name="Zeng Q."/>
            <person name="Crawford M."/>
            <person name="Antoine C."/>
            <person name="Devon K."/>
            <person name="Galgiani J."/>
            <person name="Orsborn K."/>
            <person name="Lewis M.L."/>
            <person name="Nusbaum C."/>
            <person name="Galagan J."/>
            <person name="Birren B."/>
        </authorList>
    </citation>
    <scope>NUCLEOTIDE SEQUENCE [LARGE SCALE GENOMIC DNA]</scope>
    <source>
        <strain evidence="1 2">RMSCC 3488</strain>
    </source>
</reference>
<evidence type="ECO:0000313" key="2">
    <source>
        <dbReference type="Proteomes" id="UP000054567"/>
    </source>
</evidence>
<reference evidence="2" key="2">
    <citation type="journal article" date="2009" name="Genome Res.">
        <title>Comparative genomic analyses of the human fungal pathogens Coccidioides and their relatives.</title>
        <authorList>
            <person name="Sharpton T.J."/>
            <person name="Stajich J.E."/>
            <person name="Rounsley S.D."/>
            <person name="Gardner M.J."/>
            <person name="Wortman J.R."/>
            <person name="Jordar V.S."/>
            <person name="Maiti R."/>
            <person name="Kodira C.D."/>
            <person name="Neafsey D.E."/>
            <person name="Zeng Q."/>
            <person name="Hung C.-Y."/>
            <person name="McMahan C."/>
            <person name="Muszewska A."/>
            <person name="Grynberg M."/>
            <person name="Mandel M.A."/>
            <person name="Kellner E.M."/>
            <person name="Barker B.M."/>
            <person name="Galgiani J.N."/>
            <person name="Orbach M.J."/>
            <person name="Kirkland T.N."/>
            <person name="Cole G.T."/>
            <person name="Henn M.R."/>
            <person name="Birren B.W."/>
            <person name="Taylor J.W."/>
        </authorList>
    </citation>
    <scope>NUCLEOTIDE SEQUENCE [LARGE SCALE GENOMIC DNA]</scope>
    <source>
        <strain evidence="2">RMSCC 3488</strain>
    </source>
</reference>
<evidence type="ECO:0000313" key="1">
    <source>
        <dbReference type="EMBL" id="KMM66582.1"/>
    </source>
</evidence>
<dbReference type="Proteomes" id="UP000054567">
    <property type="component" value="Unassembled WGS sequence"/>
</dbReference>
<accession>A0A0J6I5B8</accession>